<keyword evidence="1" id="KW-1133">Transmembrane helix</keyword>
<evidence type="ECO:0000313" key="2">
    <source>
        <dbReference type="EMBL" id="ARD85207.1"/>
    </source>
</evidence>
<dbReference type="STRING" id="74969.FAD_1344"/>
<feature type="transmembrane region" description="Helical" evidence="1">
    <location>
        <begin position="224"/>
        <end position="247"/>
    </location>
</feature>
<dbReference type="EMBL" id="CP015363">
    <property type="protein sequence ID" value="ARD85207.1"/>
    <property type="molecule type" value="Genomic_DNA"/>
</dbReference>
<dbReference type="GeneID" id="31676836"/>
<evidence type="ECO:0008006" key="4">
    <source>
        <dbReference type="Google" id="ProtNLM"/>
    </source>
</evidence>
<keyword evidence="1" id="KW-0472">Membrane</keyword>
<dbReference type="RefSeq" id="WP_081142826.1">
    <property type="nucleotide sequence ID" value="NZ_CP015363.1"/>
</dbReference>
<evidence type="ECO:0000313" key="3">
    <source>
        <dbReference type="Proteomes" id="UP000192050"/>
    </source>
</evidence>
<feature type="transmembrane region" description="Helical" evidence="1">
    <location>
        <begin position="425"/>
        <end position="448"/>
    </location>
</feature>
<dbReference type="Proteomes" id="UP000192050">
    <property type="component" value="Chromosome"/>
</dbReference>
<feature type="transmembrane region" description="Helical" evidence="1">
    <location>
        <begin position="368"/>
        <end position="387"/>
    </location>
</feature>
<sequence>MEKTGTLDRIQRIILNETATVLILSAFVAFGLFGYLNVYAIVLETALLLLAFIILLASNLNGWFRFKPFYVQAFLYSTMLLVDMVIFLAVSNRAMKYVLLAVATVLLLIVSYIFYKDPDSYAFLKKREHMVKPIYIIVSAAFIVAVSAIAVLVAFEPTDEFLIDLYSAMKFMHGLNPYNPATTAGVFLYFKHFNLDLNVTPTMYGKDITLQGYPALAFLIYIPYVYIGKFANLIISAIAFIPFIIIYKKFNNRKVALYAMFALLVNVIFLYSSAFSLIGLVWVVFIMVSYYYRDKPVYSGIFFGLALSAKQFPAIIFPFMFYMIYREKGIVAAIKWTLSAFLVFMLINGYFIIKSPVLYFKDILSSEIAKLIGIGFGPSQLSFLNFIHIPATMFTVLLVLSLVVTFILYVTHYDTLKFELFAFPMLILLFNYRLLITYVAFWPIISLISIEDINYKKKINIDKKALKRYATYAFAILIAILIVGAYFGVHSTEDVKVNSISLDMSKGKIQKIYMNVTYTGTASENIYFRGIINETNYNGLLFNYTGNRLSPGSTTNITLYPVRGETIPDNITIDLIGYNGTVQGSSAYTINNWKVTPYHDLLYNPPQNKLSLSQSLP</sequence>
<feature type="transmembrane region" description="Helical" evidence="1">
    <location>
        <begin position="12"/>
        <end position="32"/>
    </location>
</feature>
<keyword evidence="3" id="KW-1185">Reference proteome</keyword>
<evidence type="ECO:0000256" key="1">
    <source>
        <dbReference type="SAM" id="Phobius"/>
    </source>
</evidence>
<keyword evidence="1" id="KW-0812">Transmembrane</keyword>
<protein>
    <recommendedName>
        <fullName evidence="4">DUF2029 domain-containing protein</fullName>
    </recommendedName>
</protein>
<feature type="transmembrane region" description="Helical" evidence="1">
    <location>
        <begin position="69"/>
        <end position="91"/>
    </location>
</feature>
<dbReference type="KEGG" id="fai:FAD_1344"/>
<organism evidence="2 3">
    <name type="scientific">Ferroplasma acidiphilum</name>
    <dbReference type="NCBI Taxonomy" id="74969"/>
    <lineage>
        <taxon>Archaea</taxon>
        <taxon>Methanobacteriati</taxon>
        <taxon>Thermoplasmatota</taxon>
        <taxon>Thermoplasmata</taxon>
        <taxon>Thermoplasmatales</taxon>
        <taxon>Ferroplasmaceae</taxon>
        <taxon>Ferroplasma</taxon>
    </lineage>
</organism>
<name>A0A1V0N524_9ARCH</name>
<feature type="transmembrane region" description="Helical" evidence="1">
    <location>
        <begin position="394"/>
        <end position="413"/>
    </location>
</feature>
<accession>A0A1V0N524</accession>
<feature type="transmembrane region" description="Helical" evidence="1">
    <location>
        <begin position="336"/>
        <end position="353"/>
    </location>
</feature>
<reference evidence="2 3" key="1">
    <citation type="submission" date="2011-10" db="EMBL/GenBank/DDBJ databases">
        <title>Metabolic and evolutionary patterns in the extreme acidophile Ferroplasma acidiphilum.</title>
        <authorList>
            <person name="Golyshina O.V."/>
            <person name="Kozyavkin S.A."/>
            <person name="Tatusov R.L."/>
            <person name="Slesarev A.I."/>
            <person name="Golyshin P.N."/>
        </authorList>
    </citation>
    <scope>NUCLEOTIDE SEQUENCE [LARGE SCALE GENOMIC DNA]</scope>
    <source>
        <strain evidence="3">Y</strain>
    </source>
</reference>
<feature type="transmembrane region" description="Helical" evidence="1">
    <location>
        <begin position="469"/>
        <end position="489"/>
    </location>
</feature>
<feature type="transmembrane region" description="Helical" evidence="1">
    <location>
        <begin position="97"/>
        <end position="115"/>
    </location>
</feature>
<dbReference type="AlphaFoldDB" id="A0A1V0N524"/>
<dbReference type="OrthoDB" id="42409at2157"/>
<feature type="transmembrane region" description="Helical" evidence="1">
    <location>
        <begin position="298"/>
        <end position="324"/>
    </location>
</feature>
<feature type="transmembrane region" description="Helical" evidence="1">
    <location>
        <begin position="38"/>
        <end position="57"/>
    </location>
</feature>
<feature type="transmembrane region" description="Helical" evidence="1">
    <location>
        <begin position="259"/>
        <end position="292"/>
    </location>
</feature>
<proteinExistence type="predicted"/>
<feature type="transmembrane region" description="Helical" evidence="1">
    <location>
        <begin position="135"/>
        <end position="155"/>
    </location>
</feature>
<gene>
    <name evidence="2" type="ORF">FAD_1344</name>
</gene>